<feature type="domain" description="Peptidase S1" evidence="3">
    <location>
        <begin position="24"/>
        <end position="68"/>
    </location>
</feature>
<feature type="chain" id="PRO_5034843201" description="Peptidase S1 domain-containing protein" evidence="2">
    <location>
        <begin position="18"/>
        <end position="68"/>
    </location>
</feature>
<dbReference type="Ensembl" id="ENSCCRT00015106990.1">
    <property type="protein sequence ID" value="ENSCCRP00015103650.1"/>
    <property type="gene ID" value="ENSCCRG00015041404.1"/>
</dbReference>
<evidence type="ECO:0000313" key="4">
    <source>
        <dbReference type="Ensembl" id="ENSCCRP00015103650.1"/>
    </source>
</evidence>
<evidence type="ECO:0000313" key="5">
    <source>
        <dbReference type="Proteomes" id="UP000694700"/>
    </source>
</evidence>
<evidence type="ECO:0000256" key="1">
    <source>
        <dbReference type="ARBA" id="ARBA00023157"/>
    </source>
</evidence>
<keyword evidence="2" id="KW-0732">Signal</keyword>
<dbReference type="GO" id="GO:0006508">
    <property type="term" value="P:proteolysis"/>
    <property type="evidence" value="ECO:0007669"/>
    <property type="project" value="InterPro"/>
</dbReference>
<proteinExistence type="predicted"/>
<name>A0A8C2ADS7_CYPCA</name>
<dbReference type="PANTHER" id="PTHR24271">
    <property type="entry name" value="KALLIKREIN-RELATED"/>
    <property type="match status" value="1"/>
</dbReference>
<evidence type="ECO:0000259" key="3">
    <source>
        <dbReference type="PROSITE" id="PS50240"/>
    </source>
</evidence>
<feature type="signal peptide" evidence="2">
    <location>
        <begin position="1"/>
        <end position="17"/>
    </location>
</feature>
<dbReference type="PROSITE" id="PS50240">
    <property type="entry name" value="TRYPSIN_DOM"/>
    <property type="match status" value="1"/>
</dbReference>
<dbReference type="InterPro" id="IPR001254">
    <property type="entry name" value="Trypsin_dom"/>
</dbReference>
<organism evidence="4 5">
    <name type="scientific">Cyprinus carpio</name>
    <name type="common">Common carp</name>
    <dbReference type="NCBI Taxonomy" id="7962"/>
    <lineage>
        <taxon>Eukaryota</taxon>
        <taxon>Metazoa</taxon>
        <taxon>Chordata</taxon>
        <taxon>Craniata</taxon>
        <taxon>Vertebrata</taxon>
        <taxon>Euteleostomi</taxon>
        <taxon>Actinopterygii</taxon>
        <taxon>Neopterygii</taxon>
        <taxon>Teleostei</taxon>
        <taxon>Ostariophysi</taxon>
        <taxon>Cypriniformes</taxon>
        <taxon>Cyprinidae</taxon>
        <taxon>Cyprininae</taxon>
        <taxon>Cyprinus</taxon>
    </lineage>
</organism>
<reference evidence="4" key="1">
    <citation type="submission" date="2025-08" db="UniProtKB">
        <authorList>
            <consortium name="Ensembl"/>
        </authorList>
    </citation>
    <scope>IDENTIFICATION</scope>
</reference>
<accession>A0A8C2ADS7</accession>
<protein>
    <recommendedName>
        <fullName evidence="3">Peptidase S1 domain-containing protein</fullName>
    </recommendedName>
</protein>
<dbReference type="Gene3D" id="2.40.10.10">
    <property type="entry name" value="Trypsin-like serine proteases"/>
    <property type="match status" value="1"/>
</dbReference>
<dbReference type="SUPFAM" id="SSF50494">
    <property type="entry name" value="Trypsin-like serine proteases"/>
    <property type="match status" value="1"/>
</dbReference>
<dbReference type="PANTHER" id="PTHR24271:SF87">
    <property type="entry name" value="ARGININE ESTERASE-LIKE-RELATED"/>
    <property type="match status" value="1"/>
</dbReference>
<dbReference type="InterPro" id="IPR018114">
    <property type="entry name" value="TRYPSIN_HIS"/>
</dbReference>
<dbReference type="PROSITE" id="PS00134">
    <property type="entry name" value="TRYPSIN_HIS"/>
    <property type="match status" value="1"/>
</dbReference>
<dbReference type="InterPro" id="IPR043504">
    <property type="entry name" value="Peptidase_S1_PA_chymotrypsin"/>
</dbReference>
<keyword evidence="1" id="KW-1015">Disulfide bond</keyword>
<sequence>MLVRELVYFVVFFFSFGTHVDVGIVNGREAKPHSRPYMVSIQLNGQHICGGFLISDQWVLTAAHCWDG</sequence>
<dbReference type="GO" id="GO:0004252">
    <property type="term" value="F:serine-type endopeptidase activity"/>
    <property type="evidence" value="ECO:0007669"/>
    <property type="project" value="InterPro"/>
</dbReference>
<dbReference type="AlphaFoldDB" id="A0A8C2ADS7"/>
<dbReference type="Pfam" id="PF00089">
    <property type="entry name" value="Trypsin"/>
    <property type="match status" value="1"/>
</dbReference>
<dbReference type="Proteomes" id="UP000694700">
    <property type="component" value="Unplaced"/>
</dbReference>
<evidence type="ECO:0000256" key="2">
    <source>
        <dbReference type="SAM" id="SignalP"/>
    </source>
</evidence>
<dbReference type="InterPro" id="IPR009003">
    <property type="entry name" value="Peptidase_S1_PA"/>
</dbReference>